<proteinExistence type="predicted"/>
<comment type="caution">
    <text evidence="2">The sequence shown here is derived from an EMBL/GenBank/DDBJ whole genome shotgun (WGS) entry which is preliminary data.</text>
</comment>
<dbReference type="InterPro" id="IPR007822">
    <property type="entry name" value="LANC-like"/>
</dbReference>
<dbReference type="CDD" id="cd04793">
    <property type="entry name" value="LanC"/>
    <property type="match status" value="1"/>
</dbReference>
<accession>A0A434A7C3</accession>
<feature type="binding site" evidence="1">
    <location>
        <position position="261"/>
    </location>
    <ligand>
        <name>Zn(2+)</name>
        <dbReference type="ChEBI" id="CHEBI:29105"/>
    </ligand>
</feature>
<evidence type="ECO:0000256" key="1">
    <source>
        <dbReference type="PIRSR" id="PIRSR607822-1"/>
    </source>
</evidence>
<name>A0A434A7C3_9FLAO</name>
<feature type="binding site" evidence="1">
    <location>
        <position position="311"/>
    </location>
    <ligand>
        <name>Zn(2+)</name>
        <dbReference type="ChEBI" id="CHEBI:29105"/>
    </ligand>
</feature>
<dbReference type="GO" id="GO:0031179">
    <property type="term" value="P:peptide modification"/>
    <property type="evidence" value="ECO:0007669"/>
    <property type="project" value="InterPro"/>
</dbReference>
<protein>
    <recommendedName>
        <fullName evidence="4">Lanthionine synthetase</fullName>
    </recommendedName>
</protein>
<dbReference type="PANTHER" id="PTHR12736">
    <property type="entry name" value="LANC-LIKE PROTEIN"/>
    <property type="match status" value="1"/>
</dbReference>
<keyword evidence="1" id="KW-0479">Metal-binding</keyword>
<keyword evidence="1" id="KW-0862">Zinc</keyword>
<evidence type="ECO:0000313" key="3">
    <source>
        <dbReference type="Proteomes" id="UP000288102"/>
    </source>
</evidence>
<dbReference type="OrthoDB" id="6313827at2"/>
<feature type="binding site" evidence="1">
    <location>
        <position position="310"/>
    </location>
    <ligand>
        <name>Zn(2+)</name>
        <dbReference type="ChEBI" id="CHEBI:29105"/>
    </ligand>
</feature>
<dbReference type="InterPro" id="IPR033889">
    <property type="entry name" value="LanC"/>
</dbReference>
<reference evidence="3" key="1">
    <citation type="journal article" date="2019" name="Syst. Appl. Microbiol.">
        <title>Flavobacterium circumlabens sp. nov. and Flavobacterium cupreum sp. nov., two psychrotrophic species isolated from Antarctic environmental samples.</title>
        <authorList>
            <person name="Kralova S."/>
            <person name="Busse H.-J."/>
            <person name="Svec P."/>
            <person name="Maslanova I."/>
            <person name="Stankova E."/>
            <person name="Bartak M."/>
            <person name="Sedlacek I."/>
        </authorList>
    </citation>
    <scope>NUCLEOTIDE SEQUENCE [LARGE SCALE GENOMIC DNA]</scope>
    <source>
        <strain evidence="3">CCM 8825</strain>
    </source>
</reference>
<evidence type="ECO:0008006" key="4">
    <source>
        <dbReference type="Google" id="ProtNLM"/>
    </source>
</evidence>
<sequence length="395" mass="44538">MLLTGFQHNKTMDTIISKIEEQIWKSVGTEKRIGVLDGLSGIALFYNYLIETEPNDEYQDKLFSIIDKIGDLISEESYNSSLCSGIAGYGWVLAKIKNKNLEIEEKYFEALDAILAESLLEEAAKNYYDFLHGAFGIALYFIERYKCKKNKSIEAILTEFSTTLIEKINTNPEVIFSSDSERPNQKMHYFGLAHGLSGTLNFLVYLQTNLPEVHPGIQEAITKIIAFMNTYRAFDEESKQFYPGQVVIHNDAVTKARLGWCQGDLGIANAILNSGSFLKNTSLKEDGHSLINATKNITVKESLVNDFALCHGTSGIILQYYLASLKTDTPHQETIAIWYENLKKQTLNFTEFKSFFIDQYVAETNILNGAAGLGLTLLTIENKIQPDWAECLNLY</sequence>
<dbReference type="GO" id="GO:0005886">
    <property type="term" value="C:plasma membrane"/>
    <property type="evidence" value="ECO:0007669"/>
    <property type="project" value="TreeGrafter"/>
</dbReference>
<dbReference type="EMBL" id="QWDM01000006">
    <property type="protein sequence ID" value="RUT70308.1"/>
    <property type="molecule type" value="Genomic_DNA"/>
</dbReference>
<gene>
    <name evidence="2" type="ORF">D0817_10860</name>
</gene>
<dbReference type="Proteomes" id="UP000288102">
    <property type="component" value="Unassembled WGS sequence"/>
</dbReference>
<organism evidence="2 3">
    <name type="scientific">Flavobacterium cupreum</name>
    <dbReference type="NCBI Taxonomy" id="2133766"/>
    <lineage>
        <taxon>Bacteria</taxon>
        <taxon>Pseudomonadati</taxon>
        <taxon>Bacteroidota</taxon>
        <taxon>Flavobacteriia</taxon>
        <taxon>Flavobacteriales</taxon>
        <taxon>Flavobacteriaceae</taxon>
        <taxon>Flavobacterium</taxon>
    </lineage>
</organism>
<dbReference type="PRINTS" id="PR01955">
    <property type="entry name" value="LANCFRANKIA"/>
</dbReference>
<evidence type="ECO:0000313" key="2">
    <source>
        <dbReference type="EMBL" id="RUT70308.1"/>
    </source>
</evidence>
<keyword evidence="3" id="KW-1185">Reference proteome</keyword>
<dbReference type="Gene3D" id="1.50.10.20">
    <property type="match status" value="1"/>
</dbReference>
<dbReference type="PANTHER" id="PTHR12736:SF21">
    <property type="entry name" value="LANC-LIKE PROTEIN 2"/>
    <property type="match status" value="1"/>
</dbReference>
<dbReference type="SMART" id="SM01260">
    <property type="entry name" value="LANC_like"/>
    <property type="match status" value="1"/>
</dbReference>
<dbReference type="Pfam" id="PF05147">
    <property type="entry name" value="LANC_like"/>
    <property type="match status" value="1"/>
</dbReference>
<dbReference type="AlphaFoldDB" id="A0A434A7C3"/>
<dbReference type="GO" id="GO:0046872">
    <property type="term" value="F:metal ion binding"/>
    <property type="evidence" value="ECO:0007669"/>
    <property type="project" value="UniProtKB-KW"/>
</dbReference>
<dbReference type="PRINTS" id="PR01950">
    <property type="entry name" value="LANCSUPER"/>
</dbReference>
<dbReference type="SUPFAM" id="SSF158745">
    <property type="entry name" value="LanC-like"/>
    <property type="match status" value="1"/>
</dbReference>